<evidence type="ECO:0000256" key="1">
    <source>
        <dbReference type="ARBA" id="ARBA00006484"/>
    </source>
</evidence>
<accession>A0A1M5UJT1</accession>
<dbReference type="GO" id="GO:0016491">
    <property type="term" value="F:oxidoreductase activity"/>
    <property type="evidence" value="ECO:0007669"/>
    <property type="project" value="UniProtKB-KW"/>
</dbReference>
<dbReference type="SUPFAM" id="SSF51735">
    <property type="entry name" value="NAD(P)-binding Rossmann-fold domains"/>
    <property type="match status" value="1"/>
</dbReference>
<gene>
    <name evidence="4" type="ORF">SAMN02745941_00546</name>
</gene>
<dbReference type="AlphaFoldDB" id="A0A1M5UJT1"/>
<protein>
    <recommendedName>
        <fullName evidence="3">Probable oxidoreductase</fullName>
    </recommendedName>
</protein>
<organism evidence="4 5">
    <name type="scientific">Clostridium intestinale DSM 6191</name>
    <dbReference type="NCBI Taxonomy" id="1121320"/>
    <lineage>
        <taxon>Bacteria</taxon>
        <taxon>Bacillati</taxon>
        <taxon>Bacillota</taxon>
        <taxon>Clostridia</taxon>
        <taxon>Eubacteriales</taxon>
        <taxon>Clostridiaceae</taxon>
        <taxon>Clostridium</taxon>
    </lineage>
</organism>
<dbReference type="FunFam" id="3.40.50.720:FF:000594">
    <property type="entry name" value="Short-chain oxidoreductase"/>
    <property type="match status" value="1"/>
</dbReference>
<evidence type="ECO:0000256" key="2">
    <source>
        <dbReference type="ARBA" id="ARBA00023002"/>
    </source>
</evidence>
<evidence type="ECO:0000313" key="5">
    <source>
        <dbReference type="Proteomes" id="UP000184241"/>
    </source>
</evidence>
<comment type="similarity">
    <text evidence="1">Belongs to the short-chain dehydrogenases/reductases (SDR) family.</text>
</comment>
<dbReference type="RefSeq" id="WP_073016441.1">
    <property type="nucleotide sequence ID" value="NZ_FQXU01000003.1"/>
</dbReference>
<dbReference type="InterPro" id="IPR002347">
    <property type="entry name" value="SDR_fam"/>
</dbReference>
<sequence length="332" mass="36237">MKNTIQSPINSGYGFSTTAKEVMGDINLQGRIAIVTGGYSGIGLETAKVLAEAGATVIVPARNIEKAQKAVNGIQNIELEPLDLMNPDSIDSFAEKFIASGRALHLLINSAGIMAPPLMRDTRGYESQFATNHLGHFQLTSRLWPALKRAGNARVIAVSSRAQRLGGVNFEDPNFEKTEYDKWKAYAQSKSANVLFAVELDRLGREYGVRSFAVHPGLIPTTDLGRFSLDGKLTTQELKNNDKKTANKEHTNEFKTIEQGAATSVWCATSPSLNEMGGVYCEDCDISEAVPADSLNGNGVRPWAIDAELAKRLWQLSEELTEVKFNIYTPAL</sequence>
<reference evidence="4 5" key="1">
    <citation type="submission" date="2016-11" db="EMBL/GenBank/DDBJ databases">
        <authorList>
            <person name="Jaros S."/>
            <person name="Januszkiewicz K."/>
            <person name="Wedrychowicz H."/>
        </authorList>
    </citation>
    <scope>NUCLEOTIDE SEQUENCE [LARGE SCALE GENOMIC DNA]</scope>
    <source>
        <strain evidence="4 5">DSM 6191</strain>
    </source>
</reference>
<evidence type="ECO:0000256" key="3">
    <source>
        <dbReference type="ARBA" id="ARBA00071493"/>
    </source>
</evidence>
<dbReference type="Proteomes" id="UP000184241">
    <property type="component" value="Unassembled WGS sequence"/>
</dbReference>
<dbReference type="PANTHER" id="PTHR24320:SF148">
    <property type="entry name" value="NAD(P)-BINDING ROSSMANN-FOLD SUPERFAMILY PROTEIN"/>
    <property type="match status" value="1"/>
</dbReference>
<name>A0A1M5UJT1_9CLOT</name>
<proteinExistence type="inferred from homology"/>
<keyword evidence="2" id="KW-0560">Oxidoreductase</keyword>
<dbReference type="InterPro" id="IPR036291">
    <property type="entry name" value="NAD(P)-bd_dom_sf"/>
</dbReference>
<dbReference type="PANTHER" id="PTHR24320">
    <property type="entry name" value="RETINOL DEHYDROGENASE"/>
    <property type="match status" value="1"/>
</dbReference>
<dbReference type="PRINTS" id="PR00081">
    <property type="entry name" value="GDHRDH"/>
</dbReference>
<dbReference type="EMBL" id="FQXU01000003">
    <property type="protein sequence ID" value="SHH63086.1"/>
    <property type="molecule type" value="Genomic_DNA"/>
</dbReference>
<dbReference type="Gene3D" id="3.40.50.720">
    <property type="entry name" value="NAD(P)-binding Rossmann-like Domain"/>
    <property type="match status" value="1"/>
</dbReference>
<dbReference type="CDD" id="cd05327">
    <property type="entry name" value="retinol-DH_like_SDR_c_like"/>
    <property type="match status" value="1"/>
</dbReference>
<dbReference type="NCBIfam" id="NF004845">
    <property type="entry name" value="PRK06196.1"/>
    <property type="match status" value="1"/>
</dbReference>
<dbReference type="Pfam" id="PF00106">
    <property type="entry name" value="adh_short"/>
    <property type="match status" value="1"/>
</dbReference>
<evidence type="ECO:0000313" key="4">
    <source>
        <dbReference type="EMBL" id="SHH63086.1"/>
    </source>
</evidence>